<keyword evidence="3" id="KW-0547">Nucleotide-binding</keyword>
<dbReference type="Pfam" id="PF00005">
    <property type="entry name" value="ABC_tran"/>
    <property type="match status" value="1"/>
</dbReference>
<keyword evidence="2" id="KW-0813">Transport</keyword>
<accession>A0A3S5D860</accession>
<dbReference type="InterPro" id="IPR052156">
    <property type="entry name" value="BCAA_Transport_ATP-bd_LivF"/>
</dbReference>
<dbReference type="SMART" id="SM00382">
    <property type="entry name" value="AAA"/>
    <property type="match status" value="1"/>
</dbReference>
<dbReference type="RefSeq" id="WP_004965699.1">
    <property type="nucleotide sequence ID" value="NZ_JAQMZQ010000001.1"/>
</dbReference>
<dbReference type="InterPro" id="IPR027417">
    <property type="entry name" value="P-loop_NTPase"/>
</dbReference>
<dbReference type="PROSITE" id="PS50893">
    <property type="entry name" value="ABC_TRANSPORTER_2"/>
    <property type="match status" value="1"/>
</dbReference>
<evidence type="ECO:0000256" key="5">
    <source>
        <dbReference type="ARBA" id="ARBA00022970"/>
    </source>
</evidence>
<protein>
    <submittedName>
        <fullName evidence="7">LIV-I protein F</fullName>
    </submittedName>
</protein>
<sequence>MLSLRSVNQFYGQNHTLWDINLELPRGQCTVLLGRNGVGKTTLVNCIMGHLPVVSGSMTWQLADEPPQNLLQQPVETRAALGISYVPQGRQIFSPLSVEENLQVALMAGHDRTRRIPPLIYSLFPNLKAMRGRRAGDLAAGEQQQLAICRALVLEPELLILDEPTVGIQPSIAAEIGNVIHKLNRELGITILLVEHRLPFIRRVADRFCLMDQGRNVATGTVEQLDEGLISAYLTV</sequence>
<evidence type="ECO:0000313" key="8">
    <source>
        <dbReference type="Proteomes" id="UP000281391"/>
    </source>
</evidence>
<evidence type="ECO:0000313" key="7">
    <source>
        <dbReference type="EMBL" id="VDZ65689.1"/>
    </source>
</evidence>
<dbReference type="CDD" id="cd03224">
    <property type="entry name" value="ABC_TM1139_LivF_branched"/>
    <property type="match status" value="1"/>
</dbReference>
<keyword evidence="5" id="KW-0029">Amino-acid transport</keyword>
<evidence type="ECO:0000256" key="1">
    <source>
        <dbReference type="ARBA" id="ARBA00005417"/>
    </source>
</evidence>
<dbReference type="GO" id="GO:0005524">
    <property type="term" value="F:ATP binding"/>
    <property type="evidence" value="ECO:0007669"/>
    <property type="project" value="UniProtKB-KW"/>
</dbReference>
<feature type="domain" description="ABC transporter" evidence="6">
    <location>
        <begin position="2"/>
        <end position="236"/>
    </location>
</feature>
<keyword evidence="4" id="KW-0067">ATP-binding</keyword>
<proteinExistence type="inferred from homology"/>
<dbReference type="InterPro" id="IPR003593">
    <property type="entry name" value="AAA+_ATPase"/>
</dbReference>
<dbReference type="GO" id="GO:0016887">
    <property type="term" value="F:ATP hydrolysis activity"/>
    <property type="evidence" value="ECO:0007669"/>
    <property type="project" value="InterPro"/>
</dbReference>
<dbReference type="Gene3D" id="3.40.50.300">
    <property type="entry name" value="P-loop containing nucleotide triphosphate hydrolases"/>
    <property type="match status" value="1"/>
</dbReference>
<evidence type="ECO:0000256" key="2">
    <source>
        <dbReference type="ARBA" id="ARBA00022448"/>
    </source>
</evidence>
<evidence type="ECO:0000256" key="4">
    <source>
        <dbReference type="ARBA" id="ARBA00022840"/>
    </source>
</evidence>
<comment type="similarity">
    <text evidence="1">Belongs to the ABC transporter superfamily.</text>
</comment>
<gene>
    <name evidence="7" type="primary">livF_4</name>
    <name evidence="7" type="ORF">NCTC11214_05589</name>
</gene>
<organism evidence="7 8">
    <name type="scientific">Serratia odorifera</name>
    <dbReference type="NCBI Taxonomy" id="618"/>
    <lineage>
        <taxon>Bacteria</taxon>
        <taxon>Pseudomonadati</taxon>
        <taxon>Pseudomonadota</taxon>
        <taxon>Gammaproteobacteria</taxon>
        <taxon>Enterobacterales</taxon>
        <taxon>Yersiniaceae</taxon>
        <taxon>Serratia</taxon>
    </lineage>
</organism>
<dbReference type="SUPFAM" id="SSF52540">
    <property type="entry name" value="P-loop containing nucleoside triphosphate hydrolases"/>
    <property type="match status" value="1"/>
</dbReference>
<dbReference type="KEGG" id="sof:NCTC11214_05589"/>
<dbReference type="AlphaFoldDB" id="A0A3S5D860"/>
<evidence type="ECO:0000256" key="3">
    <source>
        <dbReference type="ARBA" id="ARBA00022741"/>
    </source>
</evidence>
<dbReference type="Proteomes" id="UP000281391">
    <property type="component" value="Chromosome"/>
</dbReference>
<dbReference type="PANTHER" id="PTHR43820">
    <property type="entry name" value="HIGH-AFFINITY BRANCHED-CHAIN AMINO ACID TRANSPORT ATP-BINDING PROTEIN LIVF"/>
    <property type="match status" value="1"/>
</dbReference>
<evidence type="ECO:0000259" key="6">
    <source>
        <dbReference type="PROSITE" id="PS50893"/>
    </source>
</evidence>
<reference evidence="7 8" key="1">
    <citation type="submission" date="2018-12" db="EMBL/GenBank/DDBJ databases">
        <authorList>
            <consortium name="Pathogen Informatics"/>
        </authorList>
    </citation>
    <scope>NUCLEOTIDE SEQUENCE [LARGE SCALE GENOMIC DNA]</scope>
    <source>
        <strain evidence="7 8">NCTC11214</strain>
    </source>
</reference>
<dbReference type="InterPro" id="IPR003439">
    <property type="entry name" value="ABC_transporter-like_ATP-bd"/>
</dbReference>
<dbReference type="GO" id="GO:0015807">
    <property type="term" value="P:L-amino acid transport"/>
    <property type="evidence" value="ECO:0007669"/>
    <property type="project" value="TreeGrafter"/>
</dbReference>
<dbReference type="PANTHER" id="PTHR43820:SF5">
    <property type="entry name" value="HIGH-AFFINITY BRANCHED-CHAIN AMINO ACID TRANSPORT ATP-BINDING PROTEIN"/>
    <property type="match status" value="1"/>
</dbReference>
<dbReference type="GO" id="GO:0015658">
    <property type="term" value="F:branched-chain amino acid transmembrane transporter activity"/>
    <property type="evidence" value="ECO:0007669"/>
    <property type="project" value="TreeGrafter"/>
</dbReference>
<dbReference type="EMBL" id="LR134117">
    <property type="protein sequence ID" value="VDZ65689.1"/>
    <property type="molecule type" value="Genomic_DNA"/>
</dbReference>
<name>A0A3S5D860_SEROD</name>